<protein>
    <recommendedName>
        <fullName evidence="3">DUF2507 domain-containing protein</fullName>
    </recommendedName>
</protein>
<dbReference type="InterPro" id="IPR019642">
    <property type="entry name" value="DUF2507"/>
</dbReference>
<evidence type="ECO:0008006" key="3">
    <source>
        <dbReference type="Google" id="ProtNLM"/>
    </source>
</evidence>
<dbReference type="STRING" id="53444.AYR59_06310"/>
<dbReference type="PATRIC" id="fig|1122148.6.peg.582"/>
<gene>
    <name evidence="1" type="ORF">IV52_GL000562</name>
</gene>
<dbReference type="EMBL" id="JQBT01000032">
    <property type="protein sequence ID" value="KRN79156.1"/>
    <property type="molecule type" value="Genomic_DNA"/>
</dbReference>
<organism evidence="1 2">
    <name type="scientific">Fructilactobacillus lindneri DSM 20690 = JCM 11027</name>
    <dbReference type="NCBI Taxonomy" id="1122148"/>
    <lineage>
        <taxon>Bacteria</taxon>
        <taxon>Bacillati</taxon>
        <taxon>Bacillota</taxon>
        <taxon>Bacilli</taxon>
        <taxon>Lactobacillales</taxon>
        <taxon>Lactobacillaceae</taxon>
        <taxon>Fructilactobacillus</taxon>
    </lineage>
</organism>
<dbReference type="Proteomes" id="UP000051565">
    <property type="component" value="Unassembled WGS sequence"/>
</dbReference>
<dbReference type="Pfam" id="PF10702">
    <property type="entry name" value="DUF2507"/>
    <property type="match status" value="1"/>
</dbReference>
<evidence type="ECO:0000313" key="2">
    <source>
        <dbReference type="Proteomes" id="UP000051565"/>
    </source>
</evidence>
<keyword evidence="2" id="KW-1185">Reference proteome</keyword>
<sequence>MPTHLLNQYVKINNEAILIGDESMSKKETNKYEKFCKNNQDLNFWGIELLRDNLLPDILNEDTHDILYWAGKNLAIKFPVSLDTISTFFKQSGFGNLELLKNSDQKMVWKLSGENVEKRIKLNQDADFMLETGFLAQTKQQISGFSTEAEYHIKFKSTVEITVISDTSKQVQDPSECHPIKIKE</sequence>
<evidence type="ECO:0000313" key="1">
    <source>
        <dbReference type="EMBL" id="KRN79156.1"/>
    </source>
</evidence>
<accession>A0A0R2JY91</accession>
<proteinExistence type="predicted"/>
<dbReference type="SUPFAM" id="SSF111126">
    <property type="entry name" value="Ligand-binding domain in the NO signalling and Golgi transport"/>
    <property type="match status" value="1"/>
</dbReference>
<dbReference type="Gene3D" id="3.30.1380.20">
    <property type="entry name" value="Trafficking protein particle complex subunit 3"/>
    <property type="match status" value="1"/>
</dbReference>
<dbReference type="InterPro" id="IPR024096">
    <property type="entry name" value="NO_sig/Golgi_transp_ligand-bd"/>
</dbReference>
<name>A0A0R2JY91_9LACO</name>
<comment type="caution">
    <text evidence="1">The sequence shown here is derived from an EMBL/GenBank/DDBJ whole genome shotgun (WGS) entry which is preliminary data.</text>
</comment>
<dbReference type="OrthoDB" id="2965348at2"/>
<reference evidence="1 2" key="1">
    <citation type="journal article" date="2015" name="Genome Announc.">
        <title>Expanding the biotechnology potential of lactobacilli through comparative genomics of 213 strains and associated genera.</title>
        <authorList>
            <person name="Sun Z."/>
            <person name="Harris H.M."/>
            <person name="McCann A."/>
            <person name="Guo C."/>
            <person name="Argimon S."/>
            <person name="Zhang W."/>
            <person name="Yang X."/>
            <person name="Jeffery I.B."/>
            <person name="Cooney J.C."/>
            <person name="Kagawa T.F."/>
            <person name="Liu W."/>
            <person name="Song Y."/>
            <person name="Salvetti E."/>
            <person name="Wrobel A."/>
            <person name="Rasinkangas P."/>
            <person name="Parkhill J."/>
            <person name="Rea M.C."/>
            <person name="O'Sullivan O."/>
            <person name="Ritari J."/>
            <person name="Douillard F.P."/>
            <person name="Paul Ross R."/>
            <person name="Yang R."/>
            <person name="Briner A.E."/>
            <person name="Felis G.E."/>
            <person name="de Vos W.M."/>
            <person name="Barrangou R."/>
            <person name="Klaenhammer T.R."/>
            <person name="Caufield P.W."/>
            <person name="Cui Y."/>
            <person name="Zhang H."/>
            <person name="O'Toole P.W."/>
        </authorList>
    </citation>
    <scope>NUCLEOTIDE SEQUENCE [LARGE SCALE GENOMIC DNA]</scope>
    <source>
        <strain evidence="1 2">DSM 20690</strain>
    </source>
</reference>
<dbReference type="AlphaFoldDB" id="A0A0R2JY91"/>